<keyword evidence="4 8" id="KW-1133">Transmembrane helix</keyword>
<evidence type="ECO:0000256" key="6">
    <source>
        <dbReference type="ARBA" id="ARBA00023136"/>
    </source>
</evidence>
<keyword evidence="6 8" id="KW-0472">Membrane</keyword>
<keyword evidence="3 7" id="KW-0812">Transmembrane</keyword>
<name>A0A455UFI8_9GAMM</name>
<evidence type="ECO:0000256" key="4">
    <source>
        <dbReference type="ARBA" id="ARBA00022989"/>
    </source>
</evidence>
<reference evidence="10 11" key="1">
    <citation type="journal article" date="2019" name="Microbiol. Resour. Announc.">
        <title>Complete Genome Sequence of Halomonas sulfidaeris Strain Esulfide1 Isolated from a Metal Sulfide Rock at a Depth of 2,200 Meters, Obtained Using Nanopore Sequencing.</title>
        <authorList>
            <person name="Saito M."/>
            <person name="Nishigata A."/>
            <person name="Galipon J."/>
            <person name="Arakawa K."/>
        </authorList>
    </citation>
    <scope>NUCLEOTIDE SEQUENCE [LARGE SCALE GENOMIC DNA]</scope>
    <source>
        <strain evidence="10 11">ATCC BAA-803</strain>
    </source>
</reference>
<dbReference type="PANTHER" id="PTHR42682">
    <property type="entry name" value="HYDROGENASE-4 COMPONENT F"/>
    <property type="match status" value="1"/>
</dbReference>
<dbReference type="InterPro" id="IPR052175">
    <property type="entry name" value="ComplexI-like_HydComp"/>
</dbReference>
<dbReference type="PANTHER" id="PTHR42682:SF4">
    <property type="entry name" value="NADH-UBIQUINONE_PLASTOQUINONE"/>
    <property type="match status" value="1"/>
</dbReference>
<evidence type="ECO:0000256" key="1">
    <source>
        <dbReference type="ARBA" id="ARBA00004651"/>
    </source>
</evidence>
<comment type="subcellular location">
    <subcellularLocation>
        <location evidence="1">Cell membrane</location>
        <topology evidence="1">Multi-pass membrane protein</topology>
    </subcellularLocation>
    <subcellularLocation>
        <location evidence="7">Membrane</location>
        <topology evidence="7">Multi-pass membrane protein</topology>
    </subcellularLocation>
</comment>
<keyword evidence="5" id="KW-0560">Oxidoreductase</keyword>
<feature type="domain" description="NADH:quinone oxidoreductase/Mrp antiporter transmembrane" evidence="9">
    <location>
        <begin position="3"/>
        <end position="80"/>
    </location>
</feature>
<evidence type="ECO:0000256" key="8">
    <source>
        <dbReference type="SAM" id="Phobius"/>
    </source>
</evidence>
<organism evidence="10 11">
    <name type="scientific">Vreelandella sulfidaeris</name>
    <dbReference type="NCBI Taxonomy" id="115553"/>
    <lineage>
        <taxon>Bacteria</taxon>
        <taxon>Pseudomonadati</taxon>
        <taxon>Pseudomonadota</taxon>
        <taxon>Gammaproteobacteria</taxon>
        <taxon>Oceanospirillales</taxon>
        <taxon>Halomonadaceae</taxon>
        <taxon>Vreelandella</taxon>
    </lineage>
</organism>
<evidence type="ECO:0000256" key="5">
    <source>
        <dbReference type="ARBA" id="ARBA00023002"/>
    </source>
</evidence>
<evidence type="ECO:0000256" key="7">
    <source>
        <dbReference type="RuleBase" id="RU000320"/>
    </source>
</evidence>
<gene>
    <name evidence="10" type="ORF">HSBAA_47470</name>
</gene>
<sequence length="95" mass="9866">MAALLFIGFGVKAGVIGVHVWLPLAHPVAPAPASAVLSGVMIKAGLLGWISVLPLGHEDISDTLVQFGNFMLVAGLVAALPQRCMAFFSAIPKLF</sequence>
<dbReference type="GO" id="GO:0005886">
    <property type="term" value="C:plasma membrane"/>
    <property type="evidence" value="ECO:0007669"/>
    <property type="project" value="UniProtKB-SubCell"/>
</dbReference>
<evidence type="ECO:0000313" key="10">
    <source>
        <dbReference type="EMBL" id="BBI63441.1"/>
    </source>
</evidence>
<evidence type="ECO:0000256" key="3">
    <source>
        <dbReference type="ARBA" id="ARBA00022692"/>
    </source>
</evidence>
<dbReference type="GO" id="GO:0016491">
    <property type="term" value="F:oxidoreductase activity"/>
    <property type="evidence" value="ECO:0007669"/>
    <property type="project" value="UniProtKB-KW"/>
</dbReference>
<evidence type="ECO:0000259" key="9">
    <source>
        <dbReference type="Pfam" id="PF00361"/>
    </source>
</evidence>
<dbReference type="Proteomes" id="UP000320231">
    <property type="component" value="Chromosome"/>
</dbReference>
<proteinExistence type="predicted"/>
<evidence type="ECO:0000256" key="2">
    <source>
        <dbReference type="ARBA" id="ARBA00022475"/>
    </source>
</evidence>
<feature type="transmembrane region" description="Helical" evidence="8">
    <location>
        <begin position="67"/>
        <end position="91"/>
    </location>
</feature>
<feature type="transmembrane region" description="Helical" evidence="8">
    <location>
        <begin position="29"/>
        <end position="55"/>
    </location>
</feature>
<protein>
    <recommendedName>
        <fullName evidence="9">NADH:quinone oxidoreductase/Mrp antiporter transmembrane domain-containing protein</fullName>
    </recommendedName>
</protein>
<dbReference type="AlphaFoldDB" id="A0A455UFI8"/>
<dbReference type="Pfam" id="PF00361">
    <property type="entry name" value="Proton_antipo_M"/>
    <property type="match status" value="1"/>
</dbReference>
<dbReference type="InterPro" id="IPR001750">
    <property type="entry name" value="ND/Mrp_TM"/>
</dbReference>
<dbReference type="KEGG" id="hsr:HSBAA_47470"/>
<accession>A0A455UFI8</accession>
<dbReference type="EMBL" id="AP019514">
    <property type="protein sequence ID" value="BBI63441.1"/>
    <property type="molecule type" value="Genomic_DNA"/>
</dbReference>
<evidence type="ECO:0000313" key="11">
    <source>
        <dbReference type="Proteomes" id="UP000320231"/>
    </source>
</evidence>
<keyword evidence="2" id="KW-1003">Cell membrane</keyword>